<sequence length="672" mass="75891">MRPDLKAPHARRDVGTDPYQWLQERDSTDVTAYLEAENHYTEQWLAPAQSLREQLFQEIRGRIRETDLGLPSVRDNWLYYQRTEAGAEYPRYYRCQRQSEFNLEIDTASEQLLLDPNPLAEQHPFLELGDFIVSPDQNWLAYSIDTQGNEVYQLFVRSLTDEQEYNLPLEQAAGTLCWANDNRTLFAISLDASARPATLWRLRQDAEPVAVFEERDPLFYLDVYRSSSERYICVASSSKNTSELHYLPADEPASPLQCLAARRSGHEYDADHGEQGFVIRSNSQGENFGLFACDPATPGEPHWQALRAVDDNRTLEGVELQRSALILQYRNAGLIQLEVQPNSGPGYLVAMPDAVYSLHVQGGEQYSSPQVRLRYESLNRPAEIRALTLADGSQRVLRTTPVEGQFSPDDYHVERLWAVADDGARIPISLIEPANAQGSSPLYLYGYGAYGASMDPWFSHARLSLLQRGWRFAIAHVRGGAEMGEHWYQQGKLEHKENTFSDFIRCAEQLISLGKTDSRQLVIAGGSAGGLLIGNVINQRPELFRAAVADVPFVDVWNTMNNPELPLTIGEYEEWGDPSDPKVAARIKGYAPYENVRPQAYPAMLVTAGYHDVRVQYWEAAKWVARLRATRSNDEPLLLRTQMSAGHGGASGRYQAMREIAEEYAFLLSVLS</sequence>
<dbReference type="Pfam" id="PF00326">
    <property type="entry name" value="Peptidase_S9"/>
    <property type="match status" value="1"/>
</dbReference>
<comment type="similarity">
    <text evidence="1">Belongs to the peptidase S9A family.</text>
</comment>
<dbReference type="PRINTS" id="PR00862">
    <property type="entry name" value="PROLIGOPTASE"/>
</dbReference>
<dbReference type="EMBL" id="LMAZ01000001">
    <property type="protein sequence ID" value="RGP56792.1"/>
    <property type="molecule type" value="Genomic_DNA"/>
</dbReference>
<keyword evidence="3" id="KW-0378">Hydrolase</keyword>
<gene>
    <name evidence="7" type="ORF">ASB58_05405</name>
</gene>
<dbReference type="OrthoDB" id="9801421at2"/>
<keyword evidence="8" id="KW-1185">Reference proteome</keyword>
<dbReference type="RefSeq" id="WP_118129601.1">
    <property type="nucleotide sequence ID" value="NZ_LMAZ01000001.1"/>
</dbReference>
<dbReference type="GO" id="GO:0004252">
    <property type="term" value="F:serine-type endopeptidase activity"/>
    <property type="evidence" value="ECO:0007669"/>
    <property type="project" value="InterPro"/>
</dbReference>
<dbReference type="PANTHER" id="PTHR11757:SF19">
    <property type="entry name" value="PROLYL ENDOPEPTIDASE-LIKE"/>
    <property type="match status" value="1"/>
</dbReference>
<dbReference type="InterPro" id="IPR023302">
    <property type="entry name" value="Pept_S9A_N"/>
</dbReference>
<name>A0A395RAG4_9PSED</name>
<dbReference type="SUPFAM" id="SSF53474">
    <property type="entry name" value="alpha/beta-Hydrolases"/>
    <property type="match status" value="1"/>
</dbReference>
<evidence type="ECO:0000259" key="6">
    <source>
        <dbReference type="Pfam" id="PF02897"/>
    </source>
</evidence>
<dbReference type="AlphaFoldDB" id="A0A395RAG4"/>
<dbReference type="InterPro" id="IPR001375">
    <property type="entry name" value="Peptidase_S9_cat"/>
</dbReference>
<keyword evidence="2" id="KW-0645">Protease</keyword>
<dbReference type="Pfam" id="PF02897">
    <property type="entry name" value="Peptidase_S9_N"/>
    <property type="match status" value="1"/>
</dbReference>
<dbReference type="InterPro" id="IPR029058">
    <property type="entry name" value="AB_hydrolase_fold"/>
</dbReference>
<organism evidence="7 8">
    <name type="scientific">Pseudomonas abyssi</name>
    <dbReference type="NCBI Taxonomy" id="170540"/>
    <lineage>
        <taxon>Bacteria</taxon>
        <taxon>Pseudomonadati</taxon>
        <taxon>Pseudomonadota</taxon>
        <taxon>Gammaproteobacteria</taxon>
        <taxon>Pseudomonadales</taxon>
        <taxon>Pseudomonadaceae</taxon>
        <taxon>Pseudomonas</taxon>
    </lineage>
</organism>
<accession>A0A395RAG4</accession>
<evidence type="ECO:0000256" key="2">
    <source>
        <dbReference type="ARBA" id="ARBA00022670"/>
    </source>
</evidence>
<dbReference type="Proteomes" id="UP000265411">
    <property type="component" value="Unassembled WGS sequence"/>
</dbReference>
<reference evidence="7 8" key="1">
    <citation type="journal article" date="2018" name="Syst. Appl. Microbiol.">
        <title>Pseudomonas gallaeciensis sp. nov., isolated from crude-oil-contaminated intertidal sand samples after the Prestige oil spill.</title>
        <authorList>
            <person name="Mulet M."/>
            <person name="Sanchez D."/>
            <person name="Rodriguez A.C."/>
            <person name="Nogales B."/>
            <person name="Bosch R."/>
            <person name="Busquets A."/>
            <person name="Gomila M."/>
            <person name="Lalucat J."/>
            <person name="Garcia-Valdes E."/>
        </authorList>
    </citation>
    <scope>NUCLEOTIDE SEQUENCE [LARGE SCALE GENOMIC DNA]</scope>
    <source>
        <strain evidence="7 8">V113</strain>
    </source>
</reference>
<dbReference type="PANTHER" id="PTHR11757">
    <property type="entry name" value="PROTEASE FAMILY S9A OLIGOPEPTIDASE"/>
    <property type="match status" value="1"/>
</dbReference>
<dbReference type="SUPFAM" id="SSF50993">
    <property type="entry name" value="Peptidase/esterase 'gauge' domain"/>
    <property type="match status" value="1"/>
</dbReference>
<evidence type="ECO:0000256" key="4">
    <source>
        <dbReference type="ARBA" id="ARBA00022825"/>
    </source>
</evidence>
<dbReference type="GO" id="GO:0006508">
    <property type="term" value="P:proteolysis"/>
    <property type="evidence" value="ECO:0007669"/>
    <property type="project" value="UniProtKB-KW"/>
</dbReference>
<feature type="domain" description="Peptidase S9A N-terminal" evidence="6">
    <location>
        <begin position="13"/>
        <end position="398"/>
    </location>
</feature>
<evidence type="ECO:0000256" key="1">
    <source>
        <dbReference type="ARBA" id="ARBA00005228"/>
    </source>
</evidence>
<keyword evidence="4" id="KW-0720">Serine protease</keyword>
<dbReference type="Gene3D" id="2.130.10.120">
    <property type="entry name" value="Prolyl oligopeptidase, N-terminal domain"/>
    <property type="match status" value="1"/>
</dbReference>
<dbReference type="InterPro" id="IPR002470">
    <property type="entry name" value="Peptidase_S9A"/>
</dbReference>
<dbReference type="InterPro" id="IPR051543">
    <property type="entry name" value="Serine_Peptidase_S9A"/>
</dbReference>
<evidence type="ECO:0000313" key="8">
    <source>
        <dbReference type="Proteomes" id="UP000265411"/>
    </source>
</evidence>
<evidence type="ECO:0000259" key="5">
    <source>
        <dbReference type="Pfam" id="PF00326"/>
    </source>
</evidence>
<comment type="caution">
    <text evidence="7">The sequence shown here is derived from an EMBL/GenBank/DDBJ whole genome shotgun (WGS) entry which is preliminary data.</text>
</comment>
<proteinExistence type="inferred from homology"/>
<evidence type="ECO:0000313" key="7">
    <source>
        <dbReference type="EMBL" id="RGP56792.1"/>
    </source>
</evidence>
<protein>
    <submittedName>
        <fullName evidence="7">Peptidase S9</fullName>
    </submittedName>
</protein>
<feature type="domain" description="Peptidase S9 prolyl oligopeptidase catalytic" evidence="5">
    <location>
        <begin position="457"/>
        <end position="671"/>
    </location>
</feature>
<dbReference type="Gene3D" id="3.40.50.1820">
    <property type="entry name" value="alpha/beta hydrolase"/>
    <property type="match status" value="1"/>
</dbReference>
<evidence type="ECO:0000256" key="3">
    <source>
        <dbReference type="ARBA" id="ARBA00022801"/>
    </source>
</evidence>